<dbReference type="EMBL" id="CP032485">
    <property type="protein sequence ID" value="QDH25670.1"/>
    <property type="molecule type" value="Genomic_DNA"/>
</dbReference>
<feature type="domain" description="Transglycosylase SLT" evidence="3">
    <location>
        <begin position="82"/>
        <end position="154"/>
    </location>
</feature>
<name>A0A4Y6VAE7_9PROT</name>
<dbReference type="Gene3D" id="1.10.530.10">
    <property type="match status" value="1"/>
</dbReference>
<evidence type="ECO:0000259" key="3">
    <source>
        <dbReference type="Pfam" id="PF01464"/>
    </source>
</evidence>
<dbReference type="SUPFAM" id="SSF53955">
    <property type="entry name" value="Lysozyme-like"/>
    <property type="match status" value="1"/>
</dbReference>
<dbReference type="InterPro" id="IPR008258">
    <property type="entry name" value="Transglycosylase_SLT_dom_1"/>
</dbReference>
<dbReference type="OrthoDB" id="5945995at2"/>
<dbReference type="Pfam" id="PF01464">
    <property type="entry name" value="SLT"/>
    <property type="match status" value="1"/>
</dbReference>
<dbReference type="AlphaFoldDB" id="A0A4Y6VAE7"/>
<keyword evidence="5" id="KW-1185">Reference proteome</keyword>
<dbReference type="InterPro" id="IPR023346">
    <property type="entry name" value="Lysozyme-like_dom_sf"/>
</dbReference>
<reference evidence="4 5" key="1">
    <citation type="submission" date="2018-09" db="EMBL/GenBank/DDBJ databases">
        <title>The complete genome sequence of Neokomagataea tanensis NBRC 106556(T).</title>
        <authorList>
            <person name="Chua K.-O."/>
            <person name="See-Too W.-S."/>
            <person name="Hong K.-W."/>
            <person name="Yin W.-F."/>
            <person name="Chan K.-G."/>
        </authorList>
    </citation>
    <scope>NUCLEOTIDE SEQUENCE [LARGE SCALE GENOMIC DNA]</scope>
    <source>
        <strain evidence="5">AH13 \ NBRC 106556</strain>
    </source>
</reference>
<feature type="signal peptide" evidence="2">
    <location>
        <begin position="1"/>
        <end position="19"/>
    </location>
</feature>
<dbReference type="KEGG" id="ntn:D5366_11125"/>
<comment type="similarity">
    <text evidence="1">Belongs to the virb1 family.</text>
</comment>
<sequence>MRRRFIFTAFFLSAEIAHAHDSDATLCAAATQSVEREFGLPSGLLTAISTIESGRHISSNTSRTAWPWTVNAAGKGYFFERKADAISAVQNFRQQGIQSIDVGCLQVNLHHHADAFETLDQAFDPLTNARYAAQFLKTLNTQQHGWFAATAAYHSLTPSLGPDYARHVYAVWNKREDSYRPPDFLPQVIMTNTGPQVIVPHVWVATSGGLHRFPVMRGSVLSVPVDAQKGRTLAAYRMVPTRLWRQ</sequence>
<organism evidence="4 5">
    <name type="scientific">Neokomagataea tanensis</name>
    <dbReference type="NCBI Taxonomy" id="661191"/>
    <lineage>
        <taxon>Bacteria</taxon>
        <taxon>Pseudomonadati</taxon>
        <taxon>Pseudomonadota</taxon>
        <taxon>Alphaproteobacteria</taxon>
        <taxon>Acetobacterales</taxon>
        <taxon>Acetobacteraceae</taxon>
        <taxon>Neokomagataea</taxon>
    </lineage>
</organism>
<evidence type="ECO:0000256" key="1">
    <source>
        <dbReference type="ARBA" id="ARBA00009387"/>
    </source>
</evidence>
<feature type="chain" id="PRO_5021410620" evidence="2">
    <location>
        <begin position="20"/>
        <end position="246"/>
    </location>
</feature>
<evidence type="ECO:0000313" key="4">
    <source>
        <dbReference type="EMBL" id="QDH25670.1"/>
    </source>
</evidence>
<dbReference type="Proteomes" id="UP000317214">
    <property type="component" value="Chromosome"/>
</dbReference>
<evidence type="ECO:0000256" key="2">
    <source>
        <dbReference type="SAM" id="SignalP"/>
    </source>
</evidence>
<protein>
    <submittedName>
        <fullName evidence="4">Lytic transglycosylase domain-containing protein</fullName>
    </submittedName>
</protein>
<proteinExistence type="inferred from homology"/>
<gene>
    <name evidence="4" type="ORF">D5366_11125</name>
</gene>
<keyword evidence="2" id="KW-0732">Signal</keyword>
<dbReference type="RefSeq" id="WP_141493682.1">
    <property type="nucleotide sequence ID" value="NZ_CP032485.1"/>
</dbReference>
<accession>A0A4Y6VAE7</accession>
<evidence type="ECO:0000313" key="5">
    <source>
        <dbReference type="Proteomes" id="UP000317214"/>
    </source>
</evidence>